<keyword evidence="6" id="KW-1185">Reference proteome</keyword>
<evidence type="ECO:0000256" key="3">
    <source>
        <dbReference type="ARBA" id="ARBA00022691"/>
    </source>
</evidence>
<proteinExistence type="inferred from homology"/>
<evidence type="ECO:0000256" key="4">
    <source>
        <dbReference type="ARBA" id="ARBA00038314"/>
    </source>
</evidence>
<protein>
    <recommendedName>
        <fullName evidence="7">Methyltransferase domain-containing protein</fullName>
    </recommendedName>
</protein>
<dbReference type="STRING" id="742152.A0A2H3ITZ6"/>
<dbReference type="EMBL" id="KB467831">
    <property type="protein sequence ID" value="PCH33456.1"/>
    <property type="molecule type" value="Genomic_DNA"/>
</dbReference>
<accession>A0A2H3ITZ6</accession>
<reference evidence="5 6" key="1">
    <citation type="journal article" date="2012" name="Science">
        <title>The Paleozoic origin of enzymatic lignin decomposition reconstructed from 31 fungal genomes.</title>
        <authorList>
            <person name="Floudas D."/>
            <person name="Binder M."/>
            <person name="Riley R."/>
            <person name="Barry K."/>
            <person name="Blanchette R.A."/>
            <person name="Henrissat B."/>
            <person name="Martinez A.T."/>
            <person name="Otillar R."/>
            <person name="Spatafora J.W."/>
            <person name="Yadav J.S."/>
            <person name="Aerts A."/>
            <person name="Benoit I."/>
            <person name="Boyd A."/>
            <person name="Carlson A."/>
            <person name="Copeland A."/>
            <person name="Coutinho P.M."/>
            <person name="de Vries R.P."/>
            <person name="Ferreira P."/>
            <person name="Findley K."/>
            <person name="Foster B."/>
            <person name="Gaskell J."/>
            <person name="Glotzer D."/>
            <person name="Gorecki P."/>
            <person name="Heitman J."/>
            <person name="Hesse C."/>
            <person name="Hori C."/>
            <person name="Igarashi K."/>
            <person name="Jurgens J.A."/>
            <person name="Kallen N."/>
            <person name="Kersten P."/>
            <person name="Kohler A."/>
            <person name="Kuees U."/>
            <person name="Kumar T.K.A."/>
            <person name="Kuo A."/>
            <person name="LaButti K."/>
            <person name="Larrondo L.F."/>
            <person name="Lindquist E."/>
            <person name="Ling A."/>
            <person name="Lombard V."/>
            <person name="Lucas S."/>
            <person name="Lundell T."/>
            <person name="Martin R."/>
            <person name="McLaughlin D.J."/>
            <person name="Morgenstern I."/>
            <person name="Morin E."/>
            <person name="Murat C."/>
            <person name="Nagy L.G."/>
            <person name="Nolan M."/>
            <person name="Ohm R.A."/>
            <person name="Patyshakuliyeva A."/>
            <person name="Rokas A."/>
            <person name="Ruiz-Duenas F.J."/>
            <person name="Sabat G."/>
            <person name="Salamov A."/>
            <person name="Samejima M."/>
            <person name="Schmutz J."/>
            <person name="Slot J.C."/>
            <person name="St John F."/>
            <person name="Stenlid J."/>
            <person name="Sun H."/>
            <person name="Sun S."/>
            <person name="Syed K."/>
            <person name="Tsang A."/>
            <person name="Wiebenga A."/>
            <person name="Young D."/>
            <person name="Pisabarro A."/>
            <person name="Eastwood D.C."/>
            <person name="Martin F."/>
            <person name="Cullen D."/>
            <person name="Grigoriev I.V."/>
            <person name="Hibbett D.S."/>
        </authorList>
    </citation>
    <scope>NUCLEOTIDE SEQUENCE [LARGE SCALE GENOMIC DNA]</scope>
    <source>
        <strain evidence="5 6">MD-104</strain>
    </source>
</reference>
<evidence type="ECO:0000256" key="2">
    <source>
        <dbReference type="ARBA" id="ARBA00022679"/>
    </source>
</evidence>
<dbReference type="InterPro" id="IPR029063">
    <property type="entry name" value="SAM-dependent_MTases_sf"/>
</dbReference>
<comment type="similarity">
    <text evidence="4">Belongs to the class I-like SAM-binding methyltransferase superfamily.</text>
</comment>
<keyword evidence="2" id="KW-0808">Transferase</keyword>
<dbReference type="OrthoDB" id="2094832at2759"/>
<dbReference type="SUPFAM" id="SSF53335">
    <property type="entry name" value="S-adenosyl-L-methionine-dependent methyltransferases"/>
    <property type="match status" value="1"/>
</dbReference>
<organism evidence="5 6">
    <name type="scientific">Wolfiporia cocos (strain MD-104)</name>
    <name type="common">Brown rot fungus</name>
    <dbReference type="NCBI Taxonomy" id="742152"/>
    <lineage>
        <taxon>Eukaryota</taxon>
        <taxon>Fungi</taxon>
        <taxon>Dikarya</taxon>
        <taxon>Basidiomycota</taxon>
        <taxon>Agaricomycotina</taxon>
        <taxon>Agaricomycetes</taxon>
        <taxon>Polyporales</taxon>
        <taxon>Phaeolaceae</taxon>
        <taxon>Wolfiporia</taxon>
    </lineage>
</organism>
<comment type="pathway">
    <text evidence="1">Secondary metabolite biosynthesis.</text>
</comment>
<dbReference type="InterPro" id="IPR051654">
    <property type="entry name" value="Meroterpenoid_MTases"/>
</dbReference>
<evidence type="ECO:0008006" key="7">
    <source>
        <dbReference type="Google" id="ProtNLM"/>
    </source>
</evidence>
<evidence type="ECO:0000256" key="1">
    <source>
        <dbReference type="ARBA" id="ARBA00005179"/>
    </source>
</evidence>
<dbReference type="GO" id="GO:0016740">
    <property type="term" value="F:transferase activity"/>
    <property type="evidence" value="ECO:0007669"/>
    <property type="project" value="UniProtKB-KW"/>
</dbReference>
<evidence type="ECO:0000313" key="6">
    <source>
        <dbReference type="Proteomes" id="UP000218811"/>
    </source>
</evidence>
<dbReference type="PANTHER" id="PTHR35897:SF1">
    <property type="entry name" value="METHYLTRANSFERASE AUSD"/>
    <property type="match status" value="1"/>
</dbReference>
<dbReference type="Gene3D" id="3.40.50.150">
    <property type="entry name" value="Vaccinia Virus protein VP39"/>
    <property type="match status" value="1"/>
</dbReference>
<name>A0A2H3ITZ6_WOLCO</name>
<dbReference type="OMA" id="DFYDIGY"/>
<dbReference type="PANTHER" id="PTHR35897">
    <property type="entry name" value="METHYLTRANSFERASE AUSD"/>
    <property type="match status" value="1"/>
</dbReference>
<evidence type="ECO:0000313" key="5">
    <source>
        <dbReference type="EMBL" id="PCH33456.1"/>
    </source>
</evidence>
<keyword evidence="3" id="KW-0949">S-adenosyl-L-methionine</keyword>
<sequence>MSKQAEHAKDGSTFVDDEDDIPLDKAYSLNEQELAFFKSHTGIQDEAELKQHILKVQADALAVYPYRCIRYLSFTRLIISRMPAYEQLLKLGRERQNPLFLDIGCCFGNGLRKAVADGFPVNGAIGSDLHPEYWQLGHQLFRTTKEQFPAHFIPGDALSPEFLEPVPPFYAPPTNPVPEVSSLTTLTPLHGHISAIHASAFFHLFDEATQLRLAKALAGLLSPEPGSVIFGGHGGLPEKGFRDKARLMSNGKPMFCHSPQTWIELWDGEVFQKGTVKVDAVLVEIPSEKLHFGKYLQGGSWYHLVWSVTRL</sequence>
<dbReference type="Proteomes" id="UP000218811">
    <property type="component" value="Unassembled WGS sequence"/>
</dbReference>
<dbReference type="AlphaFoldDB" id="A0A2H3ITZ6"/>
<gene>
    <name evidence="5" type="ORF">WOLCODRAFT_135148</name>
</gene>